<evidence type="ECO:0000256" key="7">
    <source>
        <dbReference type="RuleBase" id="RU003346"/>
    </source>
</evidence>
<feature type="transmembrane region" description="Helical" evidence="9">
    <location>
        <begin position="186"/>
        <end position="208"/>
    </location>
</feature>
<feature type="transmembrane region" description="Helical" evidence="9">
    <location>
        <begin position="287"/>
        <end position="310"/>
    </location>
</feature>
<dbReference type="Gene3D" id="1.20.1250.20">
    <property type="entry name" value="MFS general substrate transporter like domains"/>
    <property type="match status" value="1"/>
</dbReference>
<feature type="transmembrane region" description="Helical" evidence="9">
    <location>
        <begin position="422"/>
        <end position="444"/>
    </location>
</feature>
<dbReference type="InterPro" id="IPR005829">
    <property type="entry name" value="Sugar_transporter_CS"/>
</dbReference>
<dbReference type="GeneID" id="25325132"/>
<evidence type="ECO:0000313" key="12">
    <source>
        <dbReference type="Proteomes" id="UP000054342"/>
    </source>
</evidence>
<dbReference type="InterPro" id="IPR020846">
    <property type="entry name" value="MFS_dom"/>
</dbReference>
<evidence type="ECO:0000256" key="3">
    <source>
        <dbReference type="ARBA" id="ARBA00022448"/>
    </source>
</evidence>
<protein>
    <recommendedName>
        <fullName evidence="10">Major facilitator superfamily (MFS) profile domain-containing protein</fullName>
    </recommendedName>
</protein>
<dbReference type="PANTHER" id="PTHR48022">
    <property type="entry name" value="PLASTIDIC GLUCOSE TRANSPORTER 4"/>
    <property type="match status" value="1"/>
</dbReference>
<reference evidence="11 12" key="1">
    <citation type="submission" date="2015-01" db="EMBL/GenBank/DDBJ databases">
        <title>The Genome Sequence of Exophiala xenobiotica CBS118157.</title>
        <authorList>
            <consortium name="The Broad Institute Genomics Platform"/>
            <person name="Cuomo C."/>
            <person name="de Hoog S."/>
            <person name="Gorbushina A."/>
            <person name="Stielow B."/>
            <person name="Teixiera M."/>
            <person name="Abouelleil A."/>
            <person name="Chapman S.B."/>
            <person name="Priest M."/>
            <person name="Young S.K."/>
            <person name="Wortman J."/>
            <person name="Nusbaum C."/>
            <person name="Birren B."/>
        </authorList>
    </citation>
    <scope>NUCLEOTIDE SEQUENCE [LARGE SCALE GENOMIC DNA]</scope>
    <source>
        <strain evidence="11 12">CBS 118157</strain>
    </source>
</reference>
<dbReference type="OrthoDB" id="2544694at2759"/>
<name>A0A0D2EVC6_9EURO</name>
<dbReference type="InterPro" id="IPR050360">
    <property type="entry name" value="MFS_Sugar_Transporters"/>
</dbReference>
<keyword evidence="4 9" id="KW-0812">Transmembrane</keyword>
<keyword evidence="3 7" id="KW-0813">Transport</keyword>
<evidence type="ECO:0000256" key="5">
    <source>
        <dbReference type="ARBA" id="ARBA00022989"/>
    </source>
</evidence>
<keyword evidence="5 9" id="KW-1133">Transmembrane helix</keyword>
<dbReference type="PRINTS" id="PR00171">
    <property type="entry name" value="SUGRTRNSPORT"/>
</dbReference>
<gene>
    <name evidence="11" type="ORF">PV05_03224</name>
</gene>
<evidence type="ECO:0000256" key="6">
    <source>
        <dbReference type="ARBA" id="ARBA00023136"/>
    </source>
</evidence>
<dbReference type="EMBL" id="KN847318">
    <property type="protein sequence ID" value="KIW58725.1"/>
    <property type="molecule type" value="Genomic_DNA"/>
</dbReference>
<evidence type="ECO:0000256" key="2">
    <source>
        <dbReference type="ARBA" id="ARBA00010992"/>
    </source>
</evidence>
<dbReference type="GO" id="GO:0005351">
    <property type="term" value="F:carbohydrate:proton symporter activity"/>
    <property type="evidence" value="ECO:0007669"/>
    <property type="project" value="TreeGrafter"/>
</dbReference>
<dbReference type="AlphaFoldDB" id="A0A0D2EVC6"/>
<evidence type="ECO:0000313" key="11">
    <source>
        <dbReference type="EMBL" id="KIW58725.1"/>
    </source>
</evidence>
<feature type="domain" description="Major facilitator superfamily (MFS) profile" evidence="10">
    <location>
        <begin position="17"/>
        <end position="474"/>
    </location>
</feature>
<organism evidence="11 12">
    <name type="scientific">Exophiala xenobiotica</name>
    <dbReference type="NCBI Taxonomy" id="348802"/>
    <lineage>
        <taxon>Eukaryota</taxon>
        <taxon>Fungi</taxon>
        <taxon>Dikarya</taxon>
        <taxon>Ascomycota</taxon>
        <taxon>Pezizomycotina</taxon>
        <taxon>Eurotiomycetes</taxon>
        <taxon>Chaetothyriomycetidae</taxon>
        <taxon>Chaetothyriales</taxon>
        <taxon>Herpotrichiellaceae</taxon>
        <taxon>Exophiala</taxon>
    </lineage>
</organism>
<dbReference type="PROSITE" id="PS00216">
    <property type="entry name" value="SUGAR_TRANSPORT_1"/>
    <property type="match status" value="1"/>
</dbReference>
<dbReference type="InterPro" id="IPR003663">
    <property type="entry name" value="Sugar/inositol_transpt"/>
</dbReference>
<feature type="compositionally biased region" description="Basic and acidic residues" evidence="8">
    <location>
        <begin position="525"/>
        <end position="539"/>
    </location>
</feature>
<proteinExistence type="inferred from homology"/>
<evidence type="ECO:0000259" key="10">
    <source>
        <dbReference type="PROSITE" id="PS50850"/>
    </source>
</evidence>
<dbReference type="GO" id="GO:0016020">
    <property type="term" value="C:membrane"/>
    <property type="evidence" value="ECO:0007669"/>
    <property type="project" value="UniProtKB-SubCell"/>
</dbReference>
<evidence type="ECO:0000256" key="8">
    <source>
        <dbReference type="SAM" id="MobiDB-lite"/>
    </source>
</evidence>
<keyword evidence="12" id="KW-1185">Reference proteome</keyword>
<feature type="transmembrane region" description="Helical" evidence="9">
    <location>
        <begin position="154"/>
        <end position="174"/>
    </location>
</feature>
<accession>A0A0D2EVC6</accession>
<comment type="similarity">
    <text evidence="2 7">Belongs to the major facilitator superfamily. Sugar transporter (TC 2.A.1.1) family.</text>
</comment>
<comment type="subcellular location">
    <subcellularLocation>
        <location evidence="1">Membrane</location>
        <topology evidence="1">Multi-pass membrane protein</topology>
    </subcellularLocation>
</comment>
<dbReference type="SUPFAM" id="SSF103473">
    <property type="entry name" value="MFS general substrate transporter"/>
    <property type="match status" value="1"/>
</dbReference>
<dbReference type="PANTHER" id="PTHR48022:SF78">
    <property type="entry name" value="MONOSACCHARIDE TRANSPORTER, PUTATIVE (AFU_ORTHOLOGUE AFUA_2G02110)-RELATED"/>
    <property type="match status" value="1"/>
</dbReference>
<sequence>MAFLKGYWRRLSQRQLLLLTGFVAAFAVGFDGMAQGAMASVQAAPHYTYTMQIGTEDGVVTNSTRQGGIVAIYYLGSLCGAFMAGWIADTYGRSKAVHFGAVWAFLGCALQCAAQNLNMMLCARIIAGMGAGQLMSTVPTWTAEIAASHHRGKVITATFMANFVGIAIIVWLGFGISFTTFGDGSFRWRFVFAANMLPLFILVPLTLMMPESPRWLVKVGRREEALEILALARGESAHTTTVQHEVNEIIVADELEKESGKRNSYWSMLVGVGYGDLHIARRVQLGFWLQVMCQFCTGIAAVLIYSGYIFALANFNGIKSSWLGAITNTVGIPATLVAIYSMDYLGRRKLAFVGSSLQTILLFMVGGLMVAIKNNPDKADNIGKATASLIPVYMFVFAATWLVIPWVYATEIFPTALRARGNAFNVAGWSIGYGGGGLVIPIMFSNIGANTFFVIGAFQIITIPIIYCFYPETNQRSLESLDLLFASKSPFVWSEEREFAKRIGELEHAVEARMAQEGNPLSQSAEKDVVHAAEVEKLPSETPSLDADRAR</sequence>
<dbReference type="Proteomes" id="UP000054342">
    <property type="component" value="Unassembled WGS sequence"/>
</dbReference>
<dbReference type="NCBIfam" id="TIGR00879">
    <property type="entry name" value="SP"/>
    <property type="match status" value="1"/>
</dbReference>
<evidence type="ECO:0000256" key="4">
    <source>
        <dbReference type="ARBA" id="ARBA00022692"/>
    </source>
</evidence>
<feature type="transmembrane region" description="Helical" evidence="9">
    <location>
        <begin position="450"/>
        <end position="470"/>
    </location>
</feature>
<feature type="transmembrane region" description="Helical" evidence="9">
    <location>
        <begin position="322"/>
        <end position="340"/>
    </location>
</feature>
<dbReference type="PROSITE" id="PS50850">
    <property type="entry name" value="MFS"/>
    <property type="match status" value="1"/>
</dbReference>
<feature type="transmembrane region" description="Helical" evidence="9">
    <location>
        <begin position="352"/>
        <end position="372"/>
    </location>
</feature>
<dbReference type="Pfam" id="PF00083">
    <property type="entry name" value="Sugar_tr"/>
    <property type="match status" value="1"/>
</dbReference>
<dbReference type="HOGENOM" id="CLU_001265_30_3_1"/>
<keyword evidence="6 9" id="KW-0472">Membrane</keyword>
<evidence type="ECO:0000256" key="9">
    <source>
        <dbReference type="SAM" id="Phobius"/>
    </source>
</evidence>
<evidence type="ECO:0000256" key="1">
    <source>
        <dbReference type="ARBA" id="ARBA00004141"/>
    </source>
</evidence>
<feature type="region of interest" description="Disordered" evidence="8">
    <location>
        <begin position="514"/>
        <end position="551"/>
    </location>
</feature>
<dbReference type="InterPro" id="IPR036259">
    <property type="entry name" value="MFS_trans_sf"/>
</dbReference>
<feature type="transmembrane region" description="Helical" evidence="9">
    <location>
        <begin position="67"/>
        <end position="87"/>
    </location>
</feature>
<dbReference type="InterPro" id="IPR005828">
    <property type="entry name" value="MFS_sugar_transport-like"/>
</dbReference>
<dbReference type="RefSeq" id="XP_013319309.1">
    <property type="nucleotide sequence ID" value="XM_013463855.1"/>
</dbReference>
<feature type="transmembrane region" description="Helical" evidence="9">
    <location>
        <begin position="392"/>
        <end position="410"/>
    </location>
</feature>